<evidence type="ECO:0000256" key="9">
    <source>
        <dbReference type="ARBA" id="ARBA00023180"/>
    </source>
</evidence>
<dbReference type="PROSITE" id="PS51534">
    <property type="entry name" value="SEFIR"/>
    <property type="match status" value="1"/>
</dbReference>
<accession>A0ABM5FIY1</accession>
<evidence type="ECO:0000256" key="8">
    <source>
        <dbReference type="ARBA" id="ARBA00023170"/>
    </source>
</evidence>
<dbReference type="RefSeq" id="XP_072845363.1">
    <property type="nucleotide sequence ID" value="XM_072989262.1"/>
</dbReference>
<evidence type="ECO:0000313" key="15">
    <source>
        <dbReference type="RefSeq" id="XP_072845359.1"/>
    </source>
</evidence>
<name>A0ABM5FIY1_9SAUR</name>
<dbReference type="Gene3D" id="3.40.50.11530">
    <property type="match status" value="1"/>
</dbReference>
<keyword evidence="4 11" id="KW-0812">Transmembrane</keyword>
<evidence type="ECO:0000256" key="10">
    <source>
        <dbReference type="ARBA" id="ARBA00023198"/>
    </source>
</evidence>
<comment type="subcellular location">
    <subcellularLocation>
        <location evidence="1">Cell membrane</location>
        <topology evidence="1">Single-pass membrane protein</topology>
    </subcellularLocation>
    <subcellularLocation>
        <location evidence="2">Membrane</location>
        <topology evidence="2">Single-pass type I membrane protein</topology>
    </subcellularLocation>
</comment>
<keyword evidence="5 12" id="KW-0732">Signal</keyword>
<sequence length="714" mass="80202">MGSPTPSALLLPTAFLLSLLPAAPRSHLPLAHLQVFTNFDCRANVHGALPKPRCQRKLRESPSLPLPMLALNAVQPCQQPGCQMCVRIQLALNATGIRGLELNFLVLRTNRFGRLQVFKKQRNQEYTGTLWQVHLECFPVESGQQVLVSLETVPAGVLRLNQSLFVTNKQSGPEFHYTWLPGEKAFEVSVPEGPAVMVRLCHQLALECEELHQPFHKQALVSRNHPAVLPYELLLPCLCIEASYDHLDSLRKKVFPFQDQPEIFGKDLWSSTQFQDSSNSEKSEMSMLLRGRCLVQPKASLCWKENISPEAVCRDIPNSTITRSGQEYILEGVDVHPQLCFKFSYKNSSHIKCPHEAGPAWTVSLSVTFLQLHLSFNSRIPSSFSSAHCQLKSSDQCEPEPPVYTITHPAGSALADLDLILPWRSLNHCVLVWRSDVRFAGKQRLCPDVSHRHWGLLAFGVSLTLGLLVAIVLLLRWGLHRLRKDAPSRHPSRPILLIYSPDSEEHKKLVCAFAALLRSALGCPVLLDLWELGLVGRLGILPWMYAQREHVGREQGQVLLLWSAGSARAYALWRGKASGEGRKAPEPHDLFGAAMACLQGELQGVSGTVKRDWVIAYFSKLCGRRDIPRALRFLPRYRLPQELPGLVKILQGPSTLAPSWLHASAKALVYRLLKAEKKKAPRNWLYRSWRTPTERFTGSLVPFTHPKLRRPSCT</sequence>
<keyword evidence="14" id="KW-1185">Reference proteome</keyword>
<evidence type="ECO:0000256" key="4">
    <source>
        <dbReference type="ARBA" id="ARBA00022692"/>
    </source>
</evidence>
<dbReference type="InterPro" id="IPR039465">
    <property type="entry name" value="IL-17_rcpt-like"/>
</dbReference>
<feature type="transmembrane region" description="Helical" evidence="11">
    <location>
        <begin position="454"/>
        <end position="475"/>
    </location>
</feature>
<evidence type="ECO:0000313" key="18">
    <source>
        <dbReference type="RefSeq" id="XP_072845362.1"/>
    </source>
</evidence>
<evidence type="ECO:0000256" key="7">
    <source>
        <dbReference type="ARBA" id="ARBA00023136"/>
    </source>
</evidence>
<feature type="domain" description="SEFIR" evidence="13">
    <location>
        <begin position="492"/>
        <end position="648"/>
    </location>
</feature>
<dbReference type="InterPro" id="IPR013568">
    <property type="entry name" value="SEFIR_dom"/>
</dbReference>
<keyword evidence="8 15" id="KW-0675">Receptor</keyword>
<feature type="chain" id="PRO_5045028170" evidence="12">
    <location>
        <begin position="25"/>
        <end position="714"/>
    </location>
</feature>
<evidence type="ECO:0000256" key="6">
    <source>
        <dbReference type="ARBA" id="ARBA00022989"/>
    </source>
</evidence>
<dbReference type="PANTHER" id="PTHR15583:SF5">
    <property type="entry name" value="INTERLEUKIN-17 RECEPTOR E"/>
    <property type="match status" value="1"/>
</dbReference>
<dbReference type="RefSeq" id="XP_072845360.1">
    <property type="nucleotide sequence ID" value="XM_072989259.1"/>
</dbReference>
<dbReference type="Pfam" id="PF08357">
    <property type="entry name" value="SEFIR"/>
    <property type="match status" value="1"/>
</dbReference>
<keyword evidence="7 11" id="KW-0472">Membrane</keyword>
<evidence type="ECO:0000256" key="11">
    <source>
        <dbReference type="SAM" id="Phobius"/>
    </source>
</evidence>
<evidence type="ECO:0000313" key="19">
    <source>
        <dbReference type="RefSeq" id="XP_072845363.1"/>
    </source>
</evidence>
<evidence type="ECO:0000313" key="14">
    <source>
        <dbReference type="Proteomes" id="UP001652642"/>
    </source>
</evidence>
<keyword evidence="6 11" id="KW-1133">Transmembrane helix</keyword>
<evidence type="ECO:0000256" key="5">
    <source>
        <dbReference type="ARBA" id="ARBA00022729"/>
    </source>
</evidence>
<evidence type="ECO:0000256" key="12">
    <source>
        <dbReference type="SAM" id="SignalP"/>
    </source>
</evidence>
<dbReference type="Proteomes" id="UP001652642">
    <property type="component" value="Chromosome 2"/>
</dbReference>
<dbReference type="PANTHER" id="PTHR15583">
    <property type="entry name" value="INTERLEUKIN-17 RECEPTOR"/>
    <property type="match status" value="1"/>
</dbReference>
<gene>
    <name evidence="15 16 17 18 19" type="primary">IL17RE</name>
</gene>
<reference evidence="14 15" key="1">
    <citation type="submission" date="2025-05" db="UniProtKB">
        <authorList>
            <consortium name="RefSeq"/>
        </authorList>
    </citation>
    <scope>NUCLEOTIDE SEQUENCE [LARGE SCALE GENOMIC DNA]</scope>
</reference>
<keyword evidence="9" id="KW-0325">Glycoprotein</keyword>
<protein>
    <submittedName>
        <fullName evidence="15 16">Interleukin-17 receptor E</fullName>
    </submittedName>
</protein>
<dbReference type="InterPro" id="IPR027841">
    <property type="entry name" value="IL-17_rcpt_C/E_N"/>
</dbReference>
<keyword evidence="3" id="KW-1003">Cell membrane</keyword>
<dbReference type="RefSeq" id="XP_072845362.1">
    <property type="nucleotide sequence ID" value="XM_072989261.1"/>
</dbReference>
<keyword evidence="10" id="KW-0395">Inflammatory response</keyword>
<evidence type="ECO:0000256" key="2">
    <source>
        <dbReference type="ARBA" id="ARBA00004479"/>
    </source>
</evidence>
<evidence type="ECO:0000259" key="13">
    <source>
        <dbReference type="PROSITE" id="PS51534"/>
    </source>
</evidence>
<evidence type="ECO:0000256" key="1">
    <source>
        <dbReference type="ARBA" id="ARBA00004162"/>
    </source>
</evidence>
<dbReference type="GeneID" id="110079928"/>
<dbReference type="RefSeq" id="XP_072845359.1">
    <property type="nucleotide sequence ID" value="XM_072989258.1"/>
</dbReference>
<evidence type="ECO:0000313" key="16">
    <source>
        <dbReference type="RefSeq" id="XP_072845360.1"/>
    </source>
</evidence>
<dbReference type="Pfam" id="PF15037">
    <property type="entry name" value="IL17_R_N"/>
    <property type="match status" value="1"/>
</dbReference>
<evidence type="ECO:0000313" key="17">
    <source>
        <dbReference type="RefSeq" id="XP_072845361.1"/>
    </source>
</evidence>
<organism evidence="14 17">
    <name type="scientific">Pogona vitticeps</name>
    <name type="common">central bearded dragon</name>
    <dbReference type="NCBI Taxonomy" id="103695"/>
    <lineage>
        <taxon>Eukaryota</taxon>
        <taxon>Metazoa</taxon>
        <taxon>Chordata</taxon>
        <taxon>Craniata</taxon>
        <taxon>Vertebrata</taxon>
        <taxon>Euteleostomi</taxon>
        <taxon>Lepidosauria</taxon>
        <taxon>Squamata</taxon>
        <taxon>Bifurcata</taxon>
        <taxon>Unidentata</taxon>
        <taxon>Episquamata</taxon>
        <taxon>Toxicofera</taxon>
        <taxon>Iguania</taxon>
        <taxon>Acrodonta</taxon>
        <taxon>Agamidae</taxon>
        <taxon>Amphibolurinae</taxon>
        <taxon>Pogona</taxon>
    </lineage>
</organism>
<evidence type="ECO:0000256" key="3">
    <source>
        <dbReference type="ARBA" id="ARBA00022475"/>
    </source>
</evidence>
<proteinExistence type="predicted"/>
<feature type="signal peptide" evidence="12">
    <location>
        <begin position="1"/>
        <end position="24"/>
    </location>
</feature>
<dbReference type="RefSeq" id="XP_072845361.1">
    <property type="nucleotide sequence ID" value="XM_072989260.1"/>
</dbReference>